<gene>
    <name evidence="1" type="ORF">VISI1226_14258</name>
</gene>
<proteinExistence type="predicted"/>
<accession>E8M440</accession>
<dbReference type="Gene3D" id="3.10.450.40">
    <property type="match status" value="1"/>
</dbReference>
<dbReference type="AlphaFoldDB" id="E8M440"/>
<organism evidence="1 2">
    <name type="scientific">Vibrio sinaloensis DSM 21326</name>
    <dbReference type="NCBI Taxonomy" id="945550"/>
    <lineage>
        <taxon>Bacteria</taxon>
        <taxon>Pseudomonadati</taxon>
        <taxon>Pseudomonadota</taxon>
        <taxon>Gammaproteobacteria</taxon>
        <taxon>Vibrionales</taxon>
        <taxon>Vibrionaceae</taxon>
        <taxon>Vibrio</taxon>
        <taxon>Vibrio oreintalis group</taxon>
    </lineage>
</organism>
<comment type="caution">
    <text evidence="1">The sequence shown here is derived from an EMBL/GenBank/DDBJ whole genome shotgun (WGS) entry which is preliminary data.</text>
</comment>
<dbReference type="Proteomes" id="UP000006228">
    <property type="component" value="Unassembled WGS sequence"/>
</dbReference>
<dbReference type="eggNOG" id="COG3212">
    <property type="taxonomic scope" value="Bacteria"/>
</dbReference>
<evidence type="ECO:0000313" key="2">
    <source>
        <dbReference type="Proteomes" id="UP000006228"/>
    </source>
</evidence>
<dbReference type="EMBL" id="AEVT01000025">
    <property type="protein sequence ID" value="EGA71223.1"/>
    <property type="molecule type" value="Genomic_DNA"/>
</dbReference>
<evidence type="ECO:0008006" key="3">
    <source>
        <dbReference type="Google" id="ProtNLM"/>
    </source>
</evidence>
<protein>
    <recommendedName>
        <fullName evidence="3">PepSY domain-containing protein</fullName>
    </recommendedName>
</protein>
<name>E8M440_PHOS4</name>
<sequence length="160" mass="18619">MVNLFTWCSGLIGYTDYSPFKLSKDMLKQALIICCTAIAALLPLHSYAHKHETKNGHELVQDVYKPGADVEFDEDQDEVYDAVKKGYIRPFSEMYAAVERDLHGRIIEVELEEDDDVWIYELKLNYKNNIIKVEYNAETLEMLLIKGRHFKKALKNLEDQ</sequence>
<reference evidence="1 2" key="1">
    <citation type="journal article" date="2012" name="Int. J. Syst. Evol. Microbiol.">
        <title>Vibrio caribbeanicus sp. nov., isolated from the marine sponge Scleritoderma cyanea.</title>
        <authorList>
            <person name="Hoffmann M."/>
            <person name="Monday S.R."/>
            <person name="Allard M.W."/>
            <person name="Strain E.A."/>
            <person name="Whittaker P."/>
            <person name="Naum M."/>
            <person name="McCarthy P.J."/>
            <person name="Lopez J.V."/>
            <person name="Fischer M."/>
            <person name="Brown E.W."/>
        </authorList>
    </citation>
    <scope>NUCLEOTIDE SEQUENCE [LARGE SCALE GENOMIC DNA]</scope>
    <source>
        <strain evidence="2">DSMZ 21326</strain>
    </source>
</reference>
<evidence type="ECO:0000313" key="1">
    <source>
        <dbReference type="EMBL" id="EGA71223.1"/>
    </source>
</evidence>